<dbReference type="EMBL" id="BNJQ01000007">
    <property type="protein sequence ID" value="GHP04085.1"/>
    <property type="molecule type" value="Genomic_DNA"/>
</dbReference>
<evidence type="ECO:0000256" key="7">
    <source>
        <dbReference type="ARBA" id="ARBA00022946"/>
    </source>
</evidence>
<keyword evidence="7" id="KW-0809">Transit peptide</keyword>
<feature type="region of interest" description="Disordered" evidence="10">
    <location>
        <begin position="480"/>
        <end position="510"/>
    </location>
</feature>
<keyword evidence="8" id="KW-1133">Transmembrane helix</keyword>
<feature type="compositionally biased region" description="Acidic residues" evidence="10">
    <location>
        <begin position="481"/>
        <end position="501"/>
    </location>
</feature>
<dbReference type="Pfam" id="PF11891">
    <property type="entry name" value="RETICULATA-like"/>
    <property type="match status" value="1"/>
</dbReference>
<reference evidence="11" key="1">
    <citation type="submission" date="2020-10" db="EMBL/GenBank/DDBJ databases">
        <title>Unveiling of a novel bifunctional photoreceptor, Dualchrome1, isolated from a cosmopolitan green alga.</title>
        <authorList>
            <person name="Suzuki S."/>
            <person name="Kawachi M."/>
        </authorList>
    </citation>
    <scope>NUCLEOTIDE SEQUENCE</scope>
    <source>
        <strain evidence="11">NIES 2893</strain>
    </source>
</reference>
<sequence length="510" mass="54427">MPTLNMKLNNTHTRQPLRVPRVPGLKSAAQTRIHSASSFVPYGRQVARHVPNTSASSAAPFDSSSSSRESQDGLENVAVPTTMMAGGKYGSQGSGATLEKQGLDLTQKIQSFELSADNSGGGGDIGKGIHNGGGGDDGDDGDDDDYFDEGDDGDGDDGFMRKNVIGELFDRASIDAVMKEWHKTLFELPAGLRMAVEMGLISTAQLLRWLRLEAKPNAVRTVARFAPETASRDFVGRLMADPAFLMRLGFEQALTLTAALSYEAGKRGNNFKKEMDLAAVNVTGLLAANAAVVWMLAPTRTFGAPNKFAWQSFLHSLPNHAFDRSGPLRQYTVASRLMGCGVKAAQLSAVGLAIGGGMSLATGALISARKSKDPSWEPSYQQPPLEAMALGMGAHLGLSANFRYQLIAGLDRYMAASLTGLTNAAIGTAVARSLNECIGEPIRLMLTGQPKRGMDWNAAREAARARMVAAQAAMATAGAVVDEEEEYEEVEEYEEEEEEEGSFTGFTLSA</sequence>
<evidence type="ECO:0000256" key="4">
    <source>
        <dbReference type="ARBA" id="ARBA00022528"/>
    </source>
</evidence>
<dbReference type="AlphaFoldDB" id="A0A830HAS7"/>
<dbReference type="OrthoDB" id="513951at2759"/>
<feature type="compositionally biased region" description="Polar residues" evidence="10">
    <location>
        <begin position="1"/>
        <end position="14"/>
    </location>
</feature>
<dbReference type="GO" id="GO:0009706">
    <property type="term" value="C:chloroplast inner membrane"/>
    <property type="evidence" value="ECO:0007669"/>
    <property type="project" value="TreeGrafter"/>
</dbReference>
<dbReference type="GO" id="GO:0099402">
    <property type="term" value="P:plant organ development"/>
    <property type="evidence" value="ECO:0007669"/>
    <property type="project" value="TreeGrafter"/>
</dbReference>
<feature type="region of interest" description="Disordered" evidence="10">
    <location>
        <begin position="114"/>
        <end position="158"/>
    </location>
</feature>
<proteinExistence type="inferred from homology"/>
<comment type="similarity">
    <text evidence="3">Belongs to the RETICULATA family.</text>
</comment>
<feature type="compositionally biased region" description="Gly residues" evidence="10">
    <location>
        <begin position="119"/>
        <end position="135"/>
    </location>
</feature>
<keyword evidence="9" id="KW-0472">Membrane</keyword>
<evidence type="ECO:0000256" key="6">
    <source>
        <dbReference type="ARBA" id="ARBA00022692"/>
    </source>
</evidence>
<evidence type="ECO:0000313" key="12">
    <source>
        <dbReference type="Proteomes" id="UP000660262"/>
    </source>
</evidence>
<comment type="caution">
    <text evidence="11">The sequence shown here is derived from an EMBL/GenBank/DDBJ whole genome shotgun (WGS) entry which is preliminary data.</text>
</comment>
<feature type="compositionally biased region" description="Acidic residues" evidence="10">
    <location>
        <begin position="136"/>
        <end position="157"/>
    </location>
</feature>
<evidence type="ECO:0000256" key="10">
    <source>
        <dbReference type="SAM" id="MobiDB-lite"/>
    </source>
</evidence>
<feature type="region of interest" description="Disordered" evidence="10">
    <location>
        <begin position="1"/>
        <end position="21"/>
    </location>
</feature>
<dbReference type="InterPro" id="IPR021825">
    <property type="entry name" value="RETICULATA-related"/>
</dbReference>
<keyword evidence="4" id="KW-0150">Chloroplast</keyword>
<evidence type="ECO:0000256" key="9">
    <source>
        <dbReference type="ARBA" id="ARBA00023136"/>
    </source>
</evidence>
<keyword evidence="12" id="KW-1185">Reference proteome</keyword>
<accession>A0A830HAS7</accession>
<evidence type="ECO:0000256" key="3">
    <source>
        <dbReference type="ARBA" id="ARBA00010793"/>
    </source>
</evidence>
<evidence type="ECO:0000256" key="1">
    <source>
        <dbReference type="ARBA" id="ARBA00004141"/>
    </source>
</evidence>
<dbReference type="PANTHER" id="PTHR31038">
    <property type="entry name" value="EXPRESSED PROTEIN-RELATED"/>
    <property type="match status" value="1"/>
</dbReference>
<dbReference type="Proteomes" id="UP000660262">
    <property type="component" value="Unassembled WGS sequence"/>
</dbReference>
<feature type="region of interest" description="Disordered" evidence="10">
    <location>
        <begin position="53"/>
        <end position="73"/>
    </location>
</feature>
<keyword evidence="6" id="KW-0812">Transmembrane</keyword>
<gene>
    <name evidence="11" type="ORF">PPROV_000283900</name>
</gene>
<comment type="subcellular location">
    <subcellularLocation>
        <location evidence="1">Membrane</location>
        <topology evidence="1">Multi-pass membrane protein</topology>
    </subcellularLocation>
    <subcellularLocation>
        <location evidence="2">Plastid</location>
        <location evidence="2">Chloroplast</location>
    </subcellularLocation>
</comment>
<evidence type="ECO:0000256" key="5">
    <source>
        <dbReference type="ARBA" id="ARBA00022640"/>
    </source>
</evidence>
<name>A0A830HAS7_9CHLO</name>
<evidence type="ECO:0000256" key="8">
    <source>
        <dbReference type="ARBA" id="ARBA00022989"/>
    </source>
</evidence>
<evidence type="ECO:0000313" key="11">
    <source>
        <dbReference type="EMBL" id="GHP04085.1"/>
    </source>
</evidence>
<protein>
    <submittedName>
        <fullName evidence="11">Uncharacterized protein</fullName>
    </submittedName>
</protein>
<keyword evidence="5" id="KW-0934">Plastid</keyword>
<dbReference type="PANTHER" id="PTHR31038:SF2">
    <property type="entry name" value="PROTEIN RETICULATA-RELATED 1, CHLOROPLASTIC"/>
    <property type="match status" value="1"/>
</dbReference>
<evidence type="ECO:0000256" key="2">
    <source>
        <dbReference type="ARBA" id="ARBA00004229"/>
    </source>
</evidence>
<feature type="compositionally biased region" description="Low complexity" evidence="10">
    <location>
        <begin position="54"/>
        <end position="68"/>
    </location>
</feature>
<organism evidence="11 12">
    <name type="scientific">Pycnococcus provasolii</name>
    <dbReference type="NCBI Taxonomy" id="41880"/>
    <lineage>
        <taxon>Eukaryota</taxon>
        <taxon>Viridiplantae</taxon>
        <taxon>Chlorophyta</taxon>
        <taxon>Pseudoscourfieldiophyceae</taxon>
        <taxon>Pseudoscourfieldiales</taxon>
        <taxon>Pycnococcaceae</taxon>
        <taxon>Pycnococcus</taxon>
    </lineage>
</organism>